<proteinExistence type="inferred from homology"/>
<keyword evidence="4 10" id="KW-0378">Hydrolase</keyword>
<feature type="domain" description="Helicase ATP-binding" evidence="13">
    <location>
        <begin position="45"/>
        <end position="216"/>
    </location>
</feature>
<evidence type="ECO:0000256" key="6">
    <source>
        <dbReference type="ARBA" id="ARBA00022840"/>
    </source>
</evidence>
<dbReference type="GO" id="GO:0033592">
    <property type="term" value="F:RNA strand annealing activity"/>
    <property type="evidence" value="ECO:0007669"/>
    <property type="project" value="TreeGrafter"/>
</dbReference>
<dbReference type="GO" id="GO:0005829">
    <property type="term" value="C:cytosol"/>
    <property type="evidence" value="ECO:0007669"/>
    <property type="project" value="TreeGrafter"/>
</dbReference>
<feature type="region of interest" description="Disordered" evidence="12">
    <location>
        <begin position="450"/>
        <end position="490"/>
    </location>
</feature>
<feature type="domain" description="Helicase C-terminal" evidence="14">
    <location>
        <begin position="243"/>
        <end position="387"/>
    </location>
</feature>
<evidence type="ECO:0000256" key="8">
    <source>
        <dbReference type="ARBA" id="ARBA00023016"/>
    </source>
</evidence>
<dbReference type="InterPro" id="IPR044742">
    <property type="entry name" value="DEAD/DEAH_RhlB"/>
</dbReference>
<organism evidence="16 17">
    <name type="scientific">Gammaproteobacteria bacterium LSUCC0057</name>
    <dbReference type="NCBI Taxonomy" id="2559237"/>
    <lineage>
        <taxon>Bacteria</taxon>
        <taxon>Pseudomonadati</taxon>
        <taxon>Pseudomonadota</taxon>
        <taxon>Gammaproteobacteria</taxon>
        <taxon>Cellvibrionales</taxon>
        <taxon>Porticoccaceae</taxon>
        <taxon>SAR92 clade</taxon>
    </lineage>
</organism>
<evidence type="ECO:0000313" key="17">
    <source>
        <dbReference type="Proteomes" id="UP000298133"/>
    </source>
</evidence>
<protein>
    <recommendedName>
        <fullName evidence="10">ATP-dependent RNA helicase DeaD</fullName>
        <ecNumber evidence="10">3.6.4.13</ecNumber>
    </recommendedName>
    <alternativeName>
        <fullName evidence="10">Cold-shock DEAD box protein A</fullName>
    </alternativeName>
</protein>
<dbReference type="PROSITE" id="PS51194">
    <property type="entry name" value="HELICASE_CTER"/>
    <property type="match status" value="1"/>
</dbReference>
<dbReference type="Proteomes" id="UP000298133">
    <property type="component" value="Unassembled WGS sequence"/>
</dbReference>
<dbReference type="GO" id="GO:0016887">
    <property type="term" value="F:ATP hydrolysis activity"/>
    <property type="evidence" value="ECO:0007669"/>
    <property type="project" value="RHEA"/>
</dbReference>
<evidence type="ECO:0000256" key="10">
    <source>
        <dbReference type="HAMAP-Rule" id="MF_00964"/>
    </source>
</evidence>
<dbReference type="OrthoDB" id="9805696at2"/>
<dbReference type="Pfam" id="PF00271">
    <property type="entry name" value="Helicase_C"/>
    <property type="match status" value="1"/>
</dbReference>
<dbReference type="InterPro" id="IPR028618">
    <property type="entry name" value="DEAD_helicase_DeaD"/>
</dbReference>
<dbReference type="EMBL" id="SPIA01000001">
    <property type="protein sequence ID" value="TFH68448.1"/>
    <property type="molecule type" value="Genomic_DNA"/>
</dbReference>
<dbReference type="FunFam" id="3.30.70.330:FF:000068">
    <property type="entry name" value="ATP-dependent RNA helicase DeaD"/>
    <property type="match status" value="1"/>
</dbReference>
<keyword evidence="8 10" id="KW-0346">Stress response</keyword>
<dbReference type="PROSITE" id="PS51192">
    <property type="entry name" value="HELICASE_ATP_BIND_1"/>
    <property type="match status" value="1"/>
</dbReference>
<comment type="similarity">
    <text evidence="10">Belongs to the DEAD box helicase family. DeaD/CsdA subfamily.</text>
</comment>
<dbReference type="Gene3D" id="3.40.50.300">
    <property type="entry name" value="P-loop containing nucleotide triphosphate hydrolases"/>
    <property type="match status" value="2"/>
</dbReference>
<evidence type="ECO:0000256" key="5">
    <source>
        <dbReference type="ARBA" id="ARBA00022806"/>
    </source>
</evidence>
<dbReference type="InterPro" id="IPR027417">
    <property type="entry name" value="P-loop_NTPase"/>
</dbReference>
<dbReference type="CDD" id="cd12499">
    <property type="entry name" value="RRM_EcCsdA_like"/>
    <property type="match status" value="1"/>
</dbReference>
<comment type="function">
    <text evidence="10">DEAD-box RNA helicase involved in various cellular processes at low temperature, including ribosome biogenesis, mRNA degradation and translation initiation.</text>
</comment>
<dbReference type="InterPro" id="IPR014014">
    <property type="entry name" value="RNA_helicase_DEAD_Q_motif"/>
</dbReference>
<evidence type="ECO:0000259" key="14">
    <source>
        <dbReference type="PROSITE" id="PS51194"/>
    </source>
</evidence>
<dbReference type="CDD" id="cd18787">
    <property type="entry name" value="SF2_C_DEAD"/>
    <property type="match status" value="1"/>
</dbReference>
<evidence type="ECO:0000313" key="16">
    <source>
        <dbReference type="EMBL" id="TFH68448.1"/>
    </source>
</evidence>
<name>A0A4Y8UJ31_9GAMM</name>
<dbReference type="GO" id="GO:0003724">
    <property type="term" value="F:RNA helicase activity"/>
    <property type="evidence" value="ECO:0007669"/>
    <property type="project" value="UniProtKB-UniRule"/>
</dbReference>
<dbReference type="GO" id="GO:0005840">
    <property type="term" value="C:ribosome"/>
    <property type="evidence" value="ECO:0007669"/>
    <property type="project" value="TreeGrafter"/>
</dbReference>
<dbReference type="HAMAP" id="MF_00964">
    <property type="entry name" value="DEAD_helicase_DeaD"/>
    <property type="match status" value="1"/>
</dbReference>
<feature type="compositionally biased region" description="Basic residues" evidence="12">
    <location>
        <begin position="614"/>
        <end position="629"/>
    </location>
</feature>
<comment type="catalytic activity">
    <reaction evidence="9 10">
        <text>ATP + H2O = ADP + phosphate + H(+)</text>
        <dbReference type="Rhea" id="RHEA:13065"/>
        <dbReference type="ChEBI" id="CHEBI:15377"/>
        <dbReference type="ChEBI" id="CHEBI:15378"/>
        <dbReference type="ChEBI" id="CHEBI:30616"/>
        <dbReference type="ChEBI" id="CHEBI:43474"/>
        <dbReference type="ChEBI" id="CHEBI:456216"/>
        <dbReference type="EC" id="3.6.4.13"/>
    </reaction>
</comment>
<dbReference type="InterPro" id="IPR000629">
    <property type="entry name" value="RNA-helicase_DEAD-box_CS"/>
</dbReference>
<evidence type="ECO:0000256" key="1">
    <source>
        <dbReference type="ARBA" id="ARBA00004496"/>
    </source>
</evidence>
<dbReference type="AlphaFoldDB" id="A0A4Y8UJ31"/>
<accession>A0A4Y8UJ31</accession>
<evidence type="ECO:0000256" key="11">
    <source>
        <dbReference type="PROSITE-ProRule" id="PRU00552"/>
    </source>
</evidence>
<dbReference type="FunFam" id="3.40.50.300:FF:000108">
    <property type="entry name" value="ATP-dependent RNA helicase RhlE"/>
    <property type="match status" value="1"/>
</dbReference>
<dbReference type="InterPro" id="IPR034415">
    <property type="entry name" value="CsdA_RRM"/>
</dbReference>
<dbReference type="SMART" id="SM00490">
    <property type="entry name" value="HELICc"/>
    <property type="match status" value="1"/>
</dbReference>
<dbReference type="PROSITE" id="PS51195">
    <property type="entry name" value="Q_MOTIF"/>
    <property type="match status" value="1"/>
</dbReference>
<dbReference type="GO" id="GO:0070417">
    <property type="term" value="P:cellular response to cold"/>
    <property type="evidence" value="ECO:0007669"/>
    <property type="project" value="InterPro"/>
</dbReference>
<dbReference type="Pfam" id="PF03880">
    <property type="entry name" value="DbpA"/>
    <property type="match status" value="1"/>
</dbReference>
<evidence type="ECO:0000256" key="3">
    <source>
        <dbReference type="ARBA" id="ARBA00022741"/>
    </source>
</evidence>
<dbReference type="GO" id="GO:0006401">
    <property type="term" value="P:RNA catabolic process"/>
    <property type="evidence" value="ECO:0007669"/>
    <property type="project" value="UniProtKB-UniRule"/>
</dbReference>
<feature type="compositionally biased region" description="Basic and acidic residues" evidence="12">
    <location>
        <begin position="458"/>
        <end position="487"/>
    </location>
</feature>
<dbReference type="Pfam" id="PF25399">
    <property type="entry name" value="DeaD_dimer"/>
    <property type="match status" value="1"/>
</dbReference>
<comment type="caution">
    <text evidence="16">The sequence shown here is derived from an EMBL/GenBank/DDBJ whole genome shotgun (WGS) entry which is preliminary data.</text>
</comment>
<evidence type="ECO:0000259" key="15">
    <source>
        <dbReference type="PROSITE" id="PS51195"/>
    </source>
</evidence>
<keyword evidence="6 10" id="KW-0067">ATP-binding</keyword>
<dbReference type="EC" id="3.6.4.13" evidence="10"/>
<dbReference type="SUPFAM" id="SSF52540">
    <property type="entry name" value="P-loop containing nucleoside triphosphate hydrolases"/>
    <property type="match status" value="1"/>
</dbReference>
<keyword evidence="5 10" id="KW-0347">Helicase</keyword>
<dbReference type="GO" id="GO:0000027">
    <property type="term" value="P:ribosomal large subunit assembly"/>
    <property type="evidence" value="ECO:0007669"/>
    <property type="project" value="UniProtKB-UniRule"/>
</dbReference>
<keyword evidence="17" id="KW-1185">Reference proteome</keyword>
<feature type="domain" description="DEAD-box RNA helicase Q" evidence="15">
    <location>
        <begin position="14"/>
        <end position="42"/>
    </location>
</feature>
<feature type="region of interest" description="Disordered" evidence="12">
    <location>
        <begin position="572"/>
        <end position="629"/>
    </location>
</feature>
<reference evidence="16 17" key="1">
    <citation type="submission" date="2019-03" db="EMBL/GenBank/DDBJ databases">
        <title>Draft genome of Gammaproteobacteria bacterium LSUCC0057, a member of the SAR92 clade.</title>
        <authorList>
            <person name="Lanclos V.C."/>
            <person name="Doiron C."/>
            <person name="Henson M.W."/>
            <person name="Thrash J.C."/>
        </authorList>
    </citation>
    <scope>NUCLEOTIDE SEQUENCE [LARGE SCALE GENOMIC DNA]</scope>
    <source>
        <strain evidence="16 17">LSUCC0057</strain>
    </source>
</reference>
<sequence>MSDTEQTPAEATGPLFTSLGLADPILRAVADLGYESPSPIQAQSIPVLLAGRNLLGTAQTGTGKTAAFALPLLSQLDEQQRSPQILVLTPTRELAIQVAEAFQTYARYLKQFHVLPIYGGSDIRSQLKGLQRGAQVIVGTPGRVLDHLRRNSLDLRQLRALVLDEADEMLRMGFIDDVETILAKTPASCQRALFSATMPQQIKRVANTYLGDAEQISIAAKTRTVERISQSYLGIKHHHKMDALTRILEVEEFDGMIIFVRTKSATTDIADKLEARGFSAAALNGDLTQALREKTIDKLKRNQLDIIVATDVAARGLDVERISHVINYDIPYDNESYVHRIGRTGRAGREGKAILFVTPKEQRMLRSIEKSTRQPITPMNLPTNAEVSGQRVDQFSRQLLKVIGSEETAPFLNFLTQFSQENEISIEDAAAALVWMAQKDRPLFPRQEALESNFSSGKPDRADKPRRERPQREERPRRDDRPKRDSKPALAGVDMVTYRIEVGHNDQIKPSNIVGAIANEADIESQYIGHIKLYDEFSTVELPAGMPDALLQHLQKVRVGAKLMRISPLDKNAVLPSAGERPPRSPSKRPANKPQGKNSGARGYGGKPDDGNRPVKKKKYGKLKQRGND</sequence>
<evidence type="ECO:0000259" key="13">
    <source>
        <dbReference type="PROSITE" id="PS51192"/>
    </source>
</evidence>
<keyword evidence="2 10" id="KW-0963">Cytoplasm</keyword>
<evidence type="ECO:0000256" key="9">
    <source>
        <dbReference type="ARBA" id="ARBA00047984"/>
    </source>
</evidence>
<comment type="subcellular location">
    <subcellularLocation>
        <location evidence="1 10">Cytoplasm</location>
    </subcellularLocation>
</comment>
<dbReference type="Pfam" id="PF00270">
    <property type="entry name" value="DEAD"/>
    <property type="match status" value="1"/>
</dbReference>
<dbReference type="InterPro" id="IPR011545">
    <property type="entry name" value="DEAD/DEAH_box_helicase_dom"/>
</dbReference>
<keyword evidence="7 10" id="KW-0694">RNA-binding</keyword>
<keyword evidence="3 10" id="KW-0547">Nucleotide-binding</keyword>
<dbReference type="PANTHER" id="PTHR47963:SF8">
    <property type="entry name" value="ATP-DEPENDENT RNA HELICASE DEAD"/>
    <property type="match status" value="1"/>
</dbReference>
<dbReference type="InterPro" id="IPR005580">
    <property type="entry name" value="DbpA/CsdA_RNA-bd_dom"/>
</dbReference>
<dbReference type="InterPro" id="IPR014001">
    <property type="entry name" value="Helicase_ATP-bd"/>
</dbReference>
<dbReference type="GO" id="GO:0005524">
    <property type="term" value="F:ATP binding"/>
    <property type="evidence" value="ECO:0007669"/>
    <property type="project" value="UniProtKB-UniRule"/>
</dbReference>
<gene>
    <name evidence="10" type="primary">deaD</name>
    <name evidence="10" type="synonym">csdA</name>
    <name evidence="16" type="ORF">E3W66_00345</name>
</gene>
<evidence type="ECO:0000256" key="2">
    <source>
        <dbReference type="ARBA" id="ARBA00022490"/>
    </source>
</evidence>
<dbReference type="CDD" id="cd00268">
    <property type="entry name" value="DEADc"/>
    <property type="match status" value="1"/>
</dbReference>
<evidence type="ECO:0000256" key="4">
    <source>
        <dbReference type="ARBA" id="ARBA00022801"/>
    </source>
</evidence>
<dbReference type="InterPro" id="IPR012677">
    <property type="entry name" value="Nucleotide-bd_a/b_plait_sf"/>
</dbReference>
<dbReference type="PANTHER" id="PTHR47963">
    <property type="entry name" value="DEAD-BOX ATP-DEPENDENT RNA HELICASE 47, MITOCHONDRIAL"/>
    <property type="match status" value="1"/>
</dbReference>
<dbReference type="InterPro" id="IPR057325">
    <property type="entry name" value="DeaD_dimer"/>
</dbReference>
<evidence type="ECO:0000256" key="12">
    <source>
        <dbReference type="SAM" id="MobiDB-lite"/>
    </source>
</evidence>
<dbReference type="InterPro" id="IPR050547">
    <property type="entry name" value="DEAD_box_RNA_helicases"/>
</dbReference>
<feature type="short sequence motif" description="Q motif" evidence="11">
    <location>
        <begin position="14"/>
        <end position="42"/>
    </location>
</feature>
<dbReference type="PROSITE" id="PS00039">
    <property type="entry name" value="DEAD_ATP_HELICASE"/>
    <property type="match status" value="1"/>
</dbReference>
<dbReference type="Gene3D" id="3.30.70.330">
    <property type="match status" value="1"/>
</dbReference>
<evidence type="ECO:0000256" key="7">
    <source>
        <dbReference type="ARBA" id="ARBA00022884"/>
    </source>
</evidence>
<dbReference type="InterPro" id="IPR001650">
    <property type="entry name" value="Helicase_C-like"/>
</dbReference>
<dbReference type="SMART" id="SM00487">
    <property type="entry name" value="DEXDc"/>
    <property type="match status" value="1"/>
</dbReference>